<proteinExistence type="predicted"/>
<sequence length="68" mass="7084">MSPTVASATQNFVNSVAAIFSSLVHSVLAVFQAYSRWARRSSAPSSSCAGGCLLGDAGYRRSFALCHG</sequence>
<protein>
    <submittedName>
        <fullName evidence="2">Uncharacterized protein</fullName>
    </submittedName>
</protein>
<comment type="caution">
    <text evidence="2">The sequence shown here is derived from an EMBL/GenBank/DDBJ whole genome shotgun (WGS) entry which is preliminary data.</text>
</comment>
<gene>
    <name evidence="2" type="ORF">BD626DRAFT_77243</name>
</gene>
<dbReference type="OrthoDB" id="2561686at2759"/>
<accession>A0A550C9D3</accession>
<keyword evidence="3" id="KW-1185">Reference proteome</keyword>
<keyword evidence="1" id="KW-0812">Transmembrane</keyword>
<evidence type="ECO:0000313" key="3">
    <source>
        <dbReference type="Proteomes" id="UP000320762"/>
    </source>
</evidence>
<keyword evidence="1" id="KW-1133">Transmembrane helix</keyword>
<name>A0A550C9D3_9AGAR</name>
<evidence type="ECO:0000256" key="1">
    <source>
        <dbReference type="SAM" id="Phobius"/>
    </source>
</evidence>
<keyword evidence="1" id="KW-0472">Membrane</keyword>
<dbReference type="AlphaFoldDB" id="A0A550C9D3"/>
<feature type="transmembrane region" description="Helical" evidence="1">
    <location>
        <begin position="12"/>
        <end position="31"/>
    </location>
</feature>
<dbReference type="EMBL" id="VDMD01000016">
    <property type="protein sequence ID" value="TRM61408.1"/>
    <property type="molecule type" value="Genomic_DNA"/>
</dbReference>
<dbReference type="Proteomes" id="UP000320762">
    <property type="component" value="Unassembled WGS sequence"/>
</dbReference>
<evidence type="ECO:0000313" key="2">
    <source>
        <dbReference type="EMBL" id="TRM61408.1"/>
    </source>
</evidence>
<reference evidence="2 3" key="1">
    <citation type="journal article" date="2019" name="New Phytol.">
        <title>Comparative genomics reveals unique wood-decay strategies and fruiting body development in the Schizophyllaceae.</title>
        <authorList>
            <person name="Almasi E."/>
            <person name="Sahu N."/>
            <person name="Krizsan K."/>
            <person name="Balint B."/>
            <person name="Kovacs G.M."/>
            <person name="Kiss B."/>
            <person name="Cseklye J."/>
            <person name="Drula E."/>
            <person name="Henrissat B."/>
            <person name="Nagy I."/>
            <person name="Chovatia M."/>
            <person name="Adam C."/>
            <person name="LaButti K."/>
            <person name="Lipzen A."/>
            <person name="Riley R."/>
            <person name="Grigoriev I.V."/>
            <person name="Nagy L.G."/>
        </authorList>
    </citation>
    <scope>NUCLEOTIDE SEQUENCE [LARGE SCALE GENOMIC DNA]</scope>
    <source>
        <strain evidence="2 3">NL-1724</strain>
    </source>
</reference>
<organism evidence="2 3">
    <name type="scientific">Schizophyllum amplum</name>
    <dbReference type="NCBI Taxonomy" id="97359"/>
    <lineage>
        <taxon>Eukaryota</taxon>
        <taxon>Fungi</taxon>
        <taxon>Dikarya</taxon>
        <taxon>Basidiomycota</taxon>
        <taxon>Agaricomycotina</taxon>
        <taxon>Agaricomycetes</taxon>
        <taxon>Agaricomycetidae</taxon>
        <taxon>Agaricales</taxon>
        <taxon>Schizophyllaceae</taxon>
        <taxon>Schizophyllum</taxon>
    </lineage>
</organism>